<dbReference type="InterPro" id="IPR011016">
    <property type="entry name" value="Znf_RING-CH"/>
</dbReference>
<dbReference type="PANTHER" id="PTHR46053:SF3">
    <property type="entry name" value="E3 UBIQUITIN-PROTEIN LIGASE MARCHF4"/>
    <property type="match status" value="1"/>
</dbReference>
<evidence type="ECO:0000256" key="4">
    <source>
        <dbReference type="ARBA" id="ARBA00012483"/>
    </source>
</evidence>
<dbReference type="PANTHER" id="PTHR46053">
    <property type="entry name" value="E3 UBIQUITIN-PROTEIN LIGASE MARCH4-LIKE"/>
    <property type="match status" value="1"/>
</dbReference>
<dbReference type="Proteomes" id="UP000694557">
    <property type="component" value="Unassembled WGS sequence"/>
</dbReference>
<name>A0A8C7KGR9_ONCKI</name>
<evidence type="ECO:0000256" key="11">
    <source>
        <dbReference type="ARBA" id="ARBA00022989"/>
    </source>
</evidence>
<evidence type="ECO:0000256" key="2">
    <source>
        <dbReference type="ARBA" id="ARBA00004127"/>
    </source>
</evidence>
<evidence type="ECO:0000256" key="5">
    <source>
        <dbReference type="ARBA" id="ARBA00022679"/>
    </source>
</evidence>
<keyword evidence="10" id="KW-0862">Zinc</keyword>
<protein>
    <recommendedName>
        <fullName evidence="4">RING-type E3 ubiquitin transferase</fullName>
        <ecNumber evidence="4">2.3.2.27</ecNumber>
    </recommendedName>
</protein>
<proteinExistence type="predicted"/>
<dbReference type="UniPathway" id="UPA00143"/>
<feature type="region of interest" description="Disordered" evidence="13">
    <location>
        <begin position="303"/>
        <end position="365"/>
    </location>
</feature>
<reference evidence="16" key="2">
    <citation type="submission" date="2025-09" db="UniProtKB">
        <authorList>
            <consortium name="Ensembl"/>
        </authorList>
    </citation>
    <scope>IDENTIFICATION</scope>
</reference>
<feature type="domain" description="RING-CH-type" evidence="15">
    <location>
        <begin position="126"/>
        <end position="186"/>
    </location>
</feature>
<sequence>MLRGPDMLKSRCCVLFGDLKVLLLRPPSPVTVLIPMTGHVPDSHGVPSDVSGPDNNTLMTHQGPGDIRTAPPPGGASGPERDRLAGGSGWVDAAEPSGVLRCSSSSDSWAKDKLEQRFSLCSYSESGSLRTPVCRICFQGPETGELLSPCRCSGSVRCIHQPCLIKWISQRGSWACELCYYKYQVISISTRNPLQWQSISLAVIEKVQIAAAVLGSMFLVASLSWLVWSSFSPSARWQRHDLLFQICYGMYGFMDIVCFALIIHEGPSVFRIFNRWQAVNQQWKVLNYDKTTDSENLKTAATVRTLSQPQSSQRNQAGTGLGPSSATSPLAAATTAPDLATASPTTGIGLVTQGSTEQARGTAGPDQHCAAYNILHLLSHLRQPEAHGYPSHSTRELVMRVTTV</sequence>
<dbReference type="SMART" id="SM00744">
    <property type="entry name" value="RINGv"/>
    <property type="match status" value="1"/>
</dbReference>
<evidence type="ECO:0000256" key="10">
    <source>
        <dbReference type="ARBA" id="ARBA00022833"/>
    </source>
</evidence>
<comment type="catalytic activity">
    <reaction evidence="1">
        <text>S-ubiquitinyl-[E2 ubiquitin-conjugating enzyme]-L-cysteine + [acceptor protein]-L-lysine = [E2 ubiquitin-conjugating enzyme]-L-cysteine + N(6)-ubiquitinyl-[acceptor protein]-L-lysine.</text>
        <dbReference type="EC" id="2.3.2.27"/>
    </reaction>
</comment>
<dbReference type="EC" id="2.3.2.27" evidence="4"/>
<accession>A0A8C7KGR9</accession>
<evidence type="ECO:0000259" key="15">
    <source>
        <dbReference type="PROSITE" id="PS51292"/>
    </source>
</evidence>
<evidence type="ECO:0000256" key="12">
    <source>
        <dbReference type="ARBA" id="ARBA00023136"/>
    </source>
</evidence>
<reference evidence="16" key="1">
    <citation type="submission" date="2025-08" db="UniProtKB">
        <authorList>
            <consortium name="Ensembl"/>
        </authorList>
    </citation>
    <scope>IDENTIFICATION</scope>
</reference>
<evidence type="ECO:0000256" key="9">
    <source>
        <dbReference type="ARBA" id="ARBA00022786"/>
    </source>
</evidence>
<evidence type="ECO:0000256" key="1">
    <source>
        <dbReference type="ARBA" id="ARBA00000900"/>
    </source>
</evidence>
<dbReference type="KEGG" id="oki:109870782"/>
<feature type="compositionally biased region" description="Low complexity" evidence="13">
    <location>
        <begin position="323"/>
        <end position="346"/>
    </location>
</feature>
<keyword evidence="12 14" id="KW-0472">Membrane</keyword>
<gene>
    <name evidence="16" type="primary">MARCHF4</name>
    <name evidence="16" type="synonym">marchf4b</name>
</gene>
<dbReference type="Pfam" id="PF12906">
    <property type="entry name" value="RINGv"/>
    <property type="match status" value="1"/>
</dbReference>
<dbReference type="GO" id="GO:0012505">
    <property type="term" value="C:endomembrane system"/>
    <property type="evidence" value="ECO:0007669"/>
    <property type="project" value="UniProtKB-SubCell"/>
</dbReference>
<dbReference type="Ensembl" id="ENSOKIT00005110396.1">
    <property type="protein sequence ID" value="ENSOKIP00005102986.1"/>
    <property type="gene ID" value="ENSOKIG00005045359.1"/>
</dbReference>
<organism evidence="16 17">
    <name type="scientific">Oncorhynchus kisutch</name>
    <name type="common">Coho salmon</name>
    <name type="synonym">Salmo kisutch</name>
    <dbReference type="NCBI Taxonomy" id="8019"/>
    <lineage>
        <taxon>Eukaryota</taxon>
        <taxon>Metazoa</taxon>
        <taxon>Chordata</taxon>
        <taxon>Craniata</taxon>
        <taxon>Vertebrata</taxon>
        <taxon>Euteleostomi</taxon>
        <taxon>Actinopterygii</taxon>
        <taxon>Neopterygii</taxon>
        <taxon>Teleostei</taxon>
        <taxon>Protacanthopterygii</taxon>
        <taxon>Salmoniformes</taxon>
        <taxon>Salmonidae</taxon>
        <taxon>Salmoninae</taxon>
        <taxon>Oncorhynchus</taxon>
    </lineage>
</organism>
<evidence type="ECO:0000256" key="13">
    <source>
        <dbReference type="SAM" id="MobiDB-lite"/>
    </source>
</evidence>
<keyword evidence="5" id="KW-0808">Transferase</keyword>
<dbReference type="Gene3D" id="3.30.40.10">
    <property type="entry name" value="Zinc/RING finger domain, C3HC4 (zinc finger)"/>
    <property type="match status" value="1"/>
</dbReference>
<evidence type="ECO:0000313" key="16">
    <source>
        <dbReference type="Ensembl" id="ENSOKIP00005102986.1"/>
    </source>
</evidence>
<dbReference type="PROSITE" id="PS51292">
    <property type="entry name" value="ZF_RING_CH"/>
    <property type="match status" value="1"/>
</dbReference>
<dbReference type="RefSeq" id="XP_031662180.1">
    <property type="nucleotide sequence ID" value="XM_031806320.1"/>
</dbReference>
<keyword evidence="9" id="KW-0833">Ubl conjugation pathway</keyword>
<keyword evidence="17" id="KW-1185">Reference proteome</keyword>
<feature type="transmembrane region" description="Helical" evidence="14">
    <location>
        <begin position="243"/>
        <end position="263"/>
    </location>
</feature>
<evidence type="ECO:0000256" key="6">
    <source>
        <dbReference type="ARBA" id="ARBA00022692"/>
    </source>
</evidence>
<dbReference type="GO" id="GO:0061630">
    <property type="term" value="F:ubiquitin protein ligase activity"/>
    <property type="evidence" value="ECO:0007669"/>
    <property type="project" value="UniProtKB-EC"/>
</dbReference>
<dbReference type="GeneID" id="109870782"/>
<dbReference type="InterPro" id="IPR046356">
    <property type="entry name" value="MARCHF4/9/11"/>
</dbReference>
<dbReference type="GeneTree" id="ENSGT00940000158179"/>
<dbReference type="GO" id="GO:0016567">
    <property type="term" value="P:protein ubiquitination"/>
    <property type="evidence" value="ECO:0007669"/>
    <property type="project" value="UniProtKB-UniPathway"/>
</dbReference>
<keyword evidence="8" id="KW-0863">Zinc-finger</keyword>
<feature type="transmembrane region" description="Helical" evidence="14">
    <location>
        <begin position="209"/>
        <end position="231"/>
    </location>
</feature>
<dbReference type="AlphaFoldDB" id="A0A8C7KGR9"/>
<keyword evidence="7" id="KW-0479">Metal-binding</keyword>
<evidence type="ECO:0000313" key="17">
    <source>
        <dbReference type="Proteomes" id="UP000694557"/>
    </source>
</evidence>
<dbReference type="GO" id="GO:0008270">
    <property type="term" value="F:zinc ion binding"/>
    <property type="evidence" value="ECO:0007669"/>
    <property type="project" value="UniProtKB-KW"/>
</dbReference>
<keyword evidence="11 14" id="KW-1133">Transmembrane helix</keyword>
<dbReference type="SUPFAM" id="SSF57850">
    <property type="entry name" value="RING/U-box"/>
    <property type="match status" value="1"/>
</dbReference>
<evidence type="ECO:0000256" key="3">
    <source>
        <dbReference type="ARBA" id="ARBA00004906"/>
    </source>
</evidence>
<comment type="subcellular location">
    <subcellularLocation>
        <location evidence="2">Endomembrane system</location>
        <topology evidence="2">Multi-pass membrane protein</topology>
    </subcellularLocation>
</comment>
<comment type="pathway">
    <text evidence="3">Protein modification; protein ubiquitination.</text>
</comment>
<evidence type="ECO:0000256" key="7">
    <source>
        <dbReference type="ARBA" id="ARBA00022723"/>
    </source>
</evidence>
<dbReference type="InterPro" id="IPR013083">
    <property type="entry name" value="Znf_RING/FYVE/PHD"/>
</dbReference>
<feature type="compositionally biased region" description="Polar residues" evidence="13">
    <location>
        <begin position="303"/>
        <end position="318"/>
    </location>
</feature>
<dbReference type="CTD" id="562065"/>
<evidence type="ECO:0000256" key="14">
    <source>
        <dbReference type="SAM" id="Phobius"/>
    </source>
</evidence>
<feature type="region of interest" description="Disordered" evidence="13">
    <location>
        <begin position="43"/>
        <end position="92"/>
    </location>
</feature>
<evidence type="ECO:0000256" key="8">
    <source>
        <dbReference type="ARBA" id="ARBA00022771"/>
    </source>
</evidence>
<keyword evidence="6 14" id="KW-0812">Transmembrane</keyword>